<accession>A0A365H3J4</accession>
<dbReference type="Pfam" id="PF07730">
    <property type="entry name" value="HisKA_3"/>
    <property type="match status" value="1"/>
</dbReference>
<evidence type="ECO:0000259" key="5">
    <source>
        <dbReference type="Pfam" id="PF07730"/>
    </source>
</evidence>
<dbReference type="Gene3D" id="1.20.5.1930">
    <property type="match status" value="1"/>
</dbReference>
<evidence type="ECO:0000256" key="2">
    <source>
        <dbReference type="ARBA" id="ARBA00022777"/>
    </source>
</evidence>
<keyword evidence="3" id="KW-0902">Two-component regulatory system</keyword>
<keyword evidence="4" id="KW-1133">Transmembrane helix</keyword>
<dbReference type="InterPro" id="IPR011712">
    <property type="entry name" value="Sig_transdc_His_kin_sub3_dim/P"/>
</dbReference>
<feature type="domain" description="Signal transduction histidine kinase subgroup 3 dimerisation and phosphoacceptor" evidence="5">
    <location>
        <begin position="413"/>
        <end position="477"/>
    </location>
</feature>
<dbReference type="GO" id="GO:0046983">
    <property type="term" value="F:protein dimerization activity"/>
    <property type="evidence" value="ECO:0007669"/>
    <property type="project" value="InterPro"/>
</dbReference>
<dbReference type="GO" id="GO:0016020">
    <property type="term" value="C:membrane"/>
    <property type="evidence" value="ECO:0007669"/>
    <property type="project" value="InterPro"/>
</dbReference>
<keyword evidence="1" id="KW-0808">Transferase</keyword>
<sequence length="594" mass="64143">MGKVVVVIPAPRKRWSPPWFGAEAKRALGVGVIVAALATGCGWPYWQAHPVAMAVTLAGCGGFAVVGALLATGRRTRTTGRLFLVASIAWALNWLASWNAGIGPVLSGYAQAGFYLAIGVGVLVYPSGRLEHRADRAWAVLAAVILASGPTALWVTSEPEWAAFSSRAIWPAPFVDRELFRDVLWLYGVLYVVLAVTFVVVLLLRLPRMGRLRRALVLPVSLAMGLVGVSAALTQRPLMEDSIGLDELLRVYTIQGAVGIVVPLALLASGLRVRIAELAVAGRMLRLTAPVSVRRVRDALREVLHDPTLELWFWAPTERVYVDPEGRPVALTGRDGPCPGGARWREEVRTAAGEPLAVVELGGSLRDHASRVEAALVAGGRALETAQLQATVQANLEQVRAAYERLVRAESRERERLVRDLHDGAQQRLLALGAMLATLAAVTGDPEVKERAHRCREELLAALAELRSLVREVRPALLAQDGLGPALEVVTERFGGRVRLDVTARRFALEIESTLFAVLCEALSYAVERARARQVSVRVRVVQRSLVAEVSDDGTRPDGDGADISGRIRALRGHVEIDGSVPGTTTVRVVLPCE</sequence>
<dbReference type="InterPro" id="IPR036890">
    <property type="entry name" value="HATPase_C_sf"/>
</dbReference>
<feature type="transmembrane region" description="Helical" evidence="4">
    <location>
        <begin position="216"/>
        <end position="234"/>
    </location>
</feature>
<dbReference type="Gene3D" id="3.30.565.10">
    <property type="entry name" value="Histidine kinase-like ATPase, C-terminal domain"/>
    <property type="match status" value="1"/>
</dbReference>
<evidence type="ECO:0000313" key="6">
    <source>
        <dbReference type="EMBL" id="RAY13670.1"/>
    </source>
</evidence>
<feature type="transmembrane region" description="Helical" evidence="4">
    <location>
        <begin position="184"/>
        <end position="204"/>
    </location>
</feature>
<evidence type="ECO:0000256" key="1">
    <source>
        <dbReference type="ARBA" id="ARBA00022679"/>
    </source>
</evidence>
<dbReference type="SUPFAM" id="SSF55874">
    <property type="entry name" value="ATPase domain of HSP90 chaperone/DNA topoisomerase II/histidine kinase"/>
    <property type="match status" value="1"/>
</dbReference>
<protein>
    <submittedName>
        <fullName evidence="6">Sensor histidine kinase</fullName>
    </submittedName>
</protein>
<dbReference type="GO" id="GO:0000155">
    <property type="term" value="F:phosphorelay sensor kinase activity"/>
    <property type="evidence" value="ECO:0007669"/>
    <property type="project" value="InterPro"/>
</dbReference>
<feature type="transmembrane region" description="Helical" evidence="4">
    <location>
        <begin position="82"/>
        <end position="100"/>
    </location>
</feature>
<evidence type="ECO:0000256" key="4">
    <source>
        <dbReference type="SAM" id="Phobius"/>
    </source>
</evidence>
<feature type="transmembrane region" description="Helical" evidence="4">
    <location>
        <begin position="106"/>
        <end position="125"/>
    </location>
</feature>
<feature type="transmembrane region" description="Helical" evidence="4">
    <location>
        <begin position="27"/>
        <end position="46"/>
    </location>
</feature>
<feature type="transmembrane region" description="Helical" evidence="4">
    <location>
        <begin position="137"/>
        <end position="156"/>
    </location>
</feature>
<keyword evidence="7" id="KW-1185">Reference proteome</keyword>
<evidence type="ECO:0000313" key="7">
    <source>
        <dbReference type="Proteomes" id="UP000251891"/>
    </source>
</evidence>
<comment type="caution">
    <text evidence="6">The sequence shown here is derived from an EMBL/GenBank/DDBJ whole genome shotgun (WGS) entry which is preliminary data.</text>
</comment>
<feature type="transmembrane region" description="Helical" evidence="4">
    <location>
        <begin position="254"/>
        <end position="275"/>
    </location>
</feature>
<dbReference type="PANTHER" id="PTHR24421">
    <property type="entry name" value="NITRATE/NITRITE SENSOR PROTEIN NARX-RELATED"/>
    <property type="match status" value="1"/>
</dbReference>
<gene>
    <name evidence="6" type="ORF">DPM19_18570</name>
</gene>
<keyword evidence="4" id="KW-0472">Membrane</keyword>
<keyword evidence="2 6" id="KW-0418">Kinase</keyword>
<organism evidence="6 7">
    <name type="scientific">Actinomadura craniellae</name>
    <dbReference type="NCBI Taxonomy" id="2231787"/>
    <lineage>
        <taxon>Bacteria</taxon>
        <taxon>Bacillati</taxon>
        <taxon>Actinomycetota</taxon>
        <taxon>Actinomycetes</taxon>
        <taxon>Streptosporangiales</taxon>
        <taxon>Thermomonosporaceae</taxon>
        <taxon>Actinomadura</taxon>
    </lineage>
</organism>
<dbReference type="AlphaFoldDB" id="A0A365H3J4"/>
<feature type="transmembrane region" description="Helical" evidence="4">
    <location>
        <begin position="52"/>
        <end position="70"/>
    </location>
</feature>
<reference evidence="6 7" key="1">
    <citation type="submission" date="2018-06" db="EMBL/GenBank/DDBJ databases">
        <title>Actinomadura craniellae sp. nov. isolated from marine sponge Craniella sp.</title>
        <authorList>
            <person name="Li L."/>
            <person name="Xu Q.H."/>
            <person name="Lin H.W."/>
            <person name="Lu Y.H."/>
        </authorList>
    </citation>
    <scope>NUCLEOTIDE SEQUENCE [LARGE SCALE GENOMIC DNA]</scope>
    <source>
        <strain evidence="6 7">LHW63021</strain>
    </source>
</reference>
<dbReference type="Proteomes" id="UP000251891">
    <property type="component" value="Unassembled WGS sequence"/>
</dbReference>
<keyword evidence="4" id="KW-0812">Transmembrane</keyword>
<dbReference type="InterPro" id="IPR050482">
    <property type="entry name" value="Sensor_HK_TwoCompSys"/>
</dbReference>
<dbReference type="EMBL" id="QLYX01000008">
    <property type="protein sequence ID" value="RAY13670.1"/>
    <property type="molecule type" value="Genomic_DNA"/>
</dbReference>
<evidence type="ECO:0000256" key="3">
    <source>
        <dbReference type="ARBA" id="ARBA00023012"/>
    </source>
</evidence>
<proteinExistence type="predicted"/>
<name>A0A365H3J4_9ACTN</name>